<organism evidence="4 5">
    <name type="scientific">Actinomadura litoris</name>
    <dbReference type="NCBI Taxonomy" id="2678616"/>
    <lineage>
        <taxon>Bacteria</taxon>
        <taxon>Bacillati</taxon>
        <taxon>Actinomycetota</taxon>
        <taxon>Actinomycetes</taxon>
        <taxon>Streptosporangiales</taxon>
        <taxon>Thermomonosporaceae</taxon>
        <taxon>Actinomadura</taxon>
    </lineage>
</organism>
<dbReference type="SUPFAM" id="SSF88713">
    <property type="entry name" value="Glycoside hydrolase/deacetylase"/>
    <property type="match status" value="1"/>
</dbReference>
<evidence type="ECO:0000313" key="4">
    <source>
        <dbReference type="EMBL" id="MUN40935.1"/>
    </source>
</evidence>
<comment type="subcellular location">
    <subcellularLocation>
        <location evidence="1">Secreted</location>
    </subcellularLocation>
</comment>
<dbReference type="GO" id="GO:0005975">
    <property type="term" value="P:carbohydrate metabolic process"/>
    <property type="evidence" value="ECO:0007669"/>
    <property type="project" value="InterPro"/>
</dbReference>
<dbReference type="GO" id="GO:0005576">
    <property type="term" value="C:extracellular region"/>
    <property type="evidence" value="ECO:0007669"/>
    <property type="project" value="UniProtKB-SubCell"/>
</dbReference>
<dbReference type="Pfam" id="PF01522">
    <property type="entry name" value="Polysacc_deac_1"/>
    <property type="match status" value="1"/>
</dbReference>
<accession>A0A7K1L9Q5</accession>
<gene>
    <name evidence="4" type="ORF">GNZ18_30670</name>
</gene>
<dbReference type="EMBL" id="WOFH01000012">
    <property type="protein sequence ID" value="MUN40935.1"/>
    <property type="molecule type" value="Genomic_DNA"/>
</dbReference>
<sequence length="251" mass="27670">MVSEPSRTSLFPPPQVGSAPGWPVVLYFHHVDPDIRHYTSVTPAAFDAALARLGERFAALAPEAVDGVLGGGGHPGPSCLVTFDDGYADVFEHALPIMERRGWRAVHFVSVDLVGTVEEHPVRGPLRHMTWDDLAELQRRGHVVASHASTHRPFSGLGAQEVRREVDRARSVLAERLPGARDWLAYPFGEPPRDPVAGLPPLCFGSVKAPALAWDAAPREIRRTYLPADEQGQWESCMTEWRRAWTPSTSH</sequence>
<evidence type="ECO:0000256" key="2">
    <source>
        <dbReference type="ARBA" id="ARBA00022729"/>
    </source>
</evidence>
<evidence type="ECO:0000313" key="5">
    <source>
        <dbReference type="Proteomes" id="UP000432015"/>
    </source>
</evidence>
<keyword evidence="2" id="KW-0732">Signal</keyword>
<evidence type="ECO:0000256" key="1">
    <source>
        <dbReference type="ARBA" id="ARBA00004613"/>
    </source>
</evidence>
<proteinExistence type="predicted"/>
<dbReference type="GO" id="GO:0016810">
    <property type="term" value="F:hydrolase activity, acting on carbon-nitrogen (but not peptide) bonds"/>
    <property type="evidence" value="ECO:0007669"/>
    <property type="project" value="InterPro"/>
</dbReference>
<dbReference type="PROSITE" id="PS51677">
    <property type="entry name" value="NODB"/>
    <property type="match status" value="1"/>
</dbReference>
<dbReference type="Gene3D" id="3.20.20.370">
    <property type="entry name" value="Glycoside hydrolase/deacetylase"/>
    <property type="match status" value="1"/>
</dbReference>
<dbReference type="InterPro" id="IPR051398">
    <property type="entry name" value="Polysacch_Deacetylase"/>
</dbReference>
<dbReference type="AlphaFoldDB" id="A0A7K1L9Q5"/>
<comment type="caution">
    <text evidence="4">The sequence shown here is derived from an EMBL/GenBank/DDBJ whole genome shotgun (WGS) entry which is preliminary data.</text>
</comment>
<dbReference type="InterPro" id="IPR002509">
    <property type="entry name" value="NODB_dom"/>
</dbReference>
<dbReference type="PANTHER" id="PTHR34216:SF3">
    <property type="entry name" value="POLY-BETA-1,6-N-ACETYL-D-GLUCOSAMINE N-DEACETYLASE"/>
    <property type="match status" value="1"/>
</dbReference>
<protein>
    <submittedName>
        <fullName evidence="4">Polysaccharide deacetylase family protein</fullName>
    </submittedName>
</protein>
<feature type="domain" description="NodB homology" evidence="3">
    <location>
        <begin position="77"/>
        <end position="251"/>
    </location>
</feature>
<dbReference type="InterPro" id="IPR011330">
    <property type="entry name" value="Glyco_hydro/deAcase_b/a-brl"/>
</dbReference>
<dbReference type="CDD" id="cd10918">
    <property type="entry name" value="CE4_NodB_like_5s_6s"/>
    <property type="match status" value="1"/>
</dbReference>
<keyword evidence="5" id="KW-1185">Reference proteome</keyword>
<name>A0A7K1L9Q5_9ACTN</name>
<dbReference type="Proteomes" id="UP000432015">
    <property type="component" value="Unassembled WGS sequence"/>
</dbReference>
<evidence type="ECO:0000259" key="3">
    <source>
        <dbReference type="PROSITE" id="PS51677"/>
    </source>
</evidence>
<reference evidence="4 5" key="1">
    <citation type="submission" date="2019-11" db="EMBL/GenBank/DDBJ databases">
        <authorList>
            <person name="Cao P."/>
        </authorList>
    </citation>
    <scope>NUCLEOTIDE SEQUENCE [LARGE SCALE GENOMIC DNA]</scope>
    <source>
        <strain evidence="4 5">NEAU-AAG5</strain>
    </source>
</reference>
<dbReference type="PANTHER" id="PTHR34216">
    <property type="match status" value="1"/>
</dbReference>